<proteinExistence type="predicted"/>
<dbReference type="Proteomes" id="UP000886998">
    <property type="component" value="Unassembled WGS sequence"/>
</dbReference>
<organism evidence="1 2">
    <name type="scientific">Trichonephila inaurata madagascariensis</name>
    <dbReference type="NCBI Taxonomy" id="2747483"/>
    <lineage>
        <taxon>Eukaryota</taxon>
        <taxon>Metazoa</taxon>
        <taxon>Ecdysozoa</taxon>
        <taxon>Arthropoda</taxon>
        <taxon>Chelicerata</taxon>
        <taxon>Arachnida</taxon>
        <taxon>Araneae</taxon>
        <taxon>Araneomorphae</taxon>
        <taxon>Entelegynae</taxon>
        <taxon>Araneoidea</taxon>
        <taxon>Nephilidae</taxon>
        <taxon>Trichonephila</taxon>
        <taxon>Trichonephila inaurata</taxon>
    </lineage>
</organism>
<comment type="caution">
    <text evidence="1">The sequence shown here is derived from an EMBL/GenBank/DDBJ whole genome shotgun (WGS) entry which is preliminary data.</text>
</comment>
<dbReference type="EMBL" id="BMAV01027437">
    <property type="protein sequence ID" value="GFS59323.1"/>
    <property type="molecule type" value="Genomic_DNA"/>
</dbReference>
<sequence>MDTLKSLRMKLSDIQNEYYEAVENDRALATPESEILDLEDDGEYPGAEATLANIRNSLWIPSVRNVARKKFLEEASPLGRLVLKVRSN</sequence>
<evidence type="ECO:0000313" key="1">
    <source>
        <dbReference type="EMBL" id="GFS59323.1"/>
    </source>
</evidence>
<reference evidence="1" key="1">
    <citation type="submission" date="2020-08" db="EMBL/GenBank/DDBJ databases">
        <title>Multicomponent nature underlies the extraordinary mechanical properties of spider dragline silk.</title>
        <authorList>
            <person name="Kono N."/>
            <person name="Nakamura H."/>
            <person name="Mori M."/>
            <person name="Yoshida Y."/>
            <person name="Ohtoshi R."/>
            <person name="Malay A.D."/>
            <person name="Moran D.A.P."/>
            <person name="Tomita M."/>
            <person name="Numata K."/>
            <person name="Arakawa K."/>
        </authorList>
    </citation>
    <scope>NUCLEOTIDE SEQUENCE</scope>
</reference>
<evidence type="ECO:0000313" key="2">
    <source>
        <dbReference type="Proteomes" id="UP000886998"/>
    </source>
</evidence>
<protein>
    <submittedName>
        <fullName evidence="1">Uncharacterized protein</fullName>
    </submittedName>
</protein>
<keyword evidence="2" id="KW-1185">Reference proteome</keyword>
<accession>A0A8X6IU74</accession>
<gene>
    <name evidence="1" type="ORF">TNIN_133831</name>
</gene>
<dbReference type="OrthoDB" id="6434642at2759"/>
<name>A0A8X6IU74_9ARAC</name>
<dbReference type="AlphaFoldDB" id="A0A8X6IU74"/>